<dbReference type="Gene3D" id="3.40.33.10">
    <property type="entry name" value="CAP"/>
    <property type="match status" value="1"/>
</dbReference>
<dbReference type="OrthoDB" id="9783944at2"/>
<dbReference type="Pfam" id="PF00188">
    <property type="entry name" value="CAP"/>
    <property type="match status" value="1"/>
</dbReference>
<dbReference type="InterPro" id="IPR013783">
    <property type="entry name" value="Ig-like_fold"/>
</dbReference>
<evidence type="ECO:0000256" key="1">
    <source>
        <dbReference type="SAM" id="MobiDB-lite"/>
    </source>
</evidence>
<dbReference type="InterPro" id="IPR014044">
    <property type="entry name" value="CAP_dom"/>
</dbReference>
<dbReference type="CDD" id="cd05379">
    <property type="entry name" value="CAP_bacterial"/>
    <property type="match status" value="1"/>
</dbReference>
<dbReference type="PANTHER" id="PTHR31157">
    <property type="entry name" value="SCP DOMAIN-CONTAINING PROTEIN"/>
    <property type="match status" value="1"/>
</dbReference>
<proteinExistence type="predicted"/>
<accession>A0A1M7KYY5</accession>
<protein>
    <submittedName>
        <fullName evidence="3">Cysteine-rich secretory protein family protein</fullName>
    </submittedName>
</protein>
<evidence type="ECO:0000313" key="4">
    <source>
        <dbReference type="Proteomes" id="UP000184038"/>
    </source>
</evidence>
<dbReference type="InterPro" id="IPR035940">
    <property type="entry name" value="CAP_sf"/>
</dbReference>
<dbReference type="STRING" id="1120996.SAMN02746066_02968"/>
<feature type="compositionally biased region" description="Low complexity" evidence="1">
    <location>
        <begin position="227"/>
        <end position="236"/>
    </location>
</feature>
<feature type="region of interest" description="Disordered" evidence="1">
    <location>
        <begin position="227"/>
        <end position="256"/>
    </location>
</feature>
<dbReference type="PANTHER" id="PTHR31157:SF1">
    <property type="entry name" value="SCP DOMAIN-CONTAINING PROTEIN"/>
    <property type="match status" value="1"/>
</dbReference>
<dbReference type="SUPFAM" id="SSF55797">
    <property type="entry name" value="PR-1-like"/>
    <property type="match status" value="1"/>
</dbReference>
<dbReference type="InterPro" id="IPR036116">
    <property type="entry name" value="FN3_sf"/>
</dbReference>
<reference evidence="3 4" key="1">
    <citation type="submission" date="2016-11" db="EMBL/GenBank/DDBJ databases">
        <authorList>
            <person name="Jaros S."/>
            <person name="Januszkiewicz K."/>
            <person name="Wedrychowicz H."/>
        </authorList>
    </citation>
    <scope>NUCLEOTIDE SEQUENCE [LARGE SCALE GENOMIC DNA]</scope>
    <source>
        <strain evidence="3 4">DSM 15930</strain>
    </source>
</reference>
<dbReference type="EMBL" id="FRCP01000015">
    <property type="protein sequence ID" value="SHM70836.1"/>
    <property type="molecule type" value="Genomic_DNA"/>
</dbReference>
<organism evidence="3 4">
    <name type="scientific">Anaerosporobacter mobilis DSM 15930</name>
    <dbReference type="NCBI Taxonomy" id="1120996"/>
    <lineage>
        <taxon>Bacteria</taxon>
        <taxon>Bacillati</taxon>
        <taxon>Bacillota</taxon>
        <taxon>Clostridia</taxon>
        <taxon>Lachnospirales</taxon>
        <taxon>Lachnospiraceae</taxon>
        <taxon>Anaerosporobacter</taxon>
    </lineage>
</organism>
<name>A0A1M7KYY5_9FIRM</name>
<evidence type="ECO:0000313" key="3">
    <source>
        <dbReference type="EMBL" id="SHM70836.1"/>
    </source>
</evidence>
<dbReference type="Gene3D" id="2.60.40.10">
    <property type="entry name" value="Immunoglobulins"/>
    <property type="match status" value="2"/>
</dbReference>
<evidence type="ECO:0000259" key="2">
    <source>
        <dbReference type="Pfam" id="PF00188"/>
    </source>
</evidence>
<feature type="domain" description="SCP" evidence="2">
    <location>
        <begin position="264"/>
        <end position="378"/>
    </location>
</feature>
<dbReference type="Proteomes" id="UP000184038">
    <property type="component" value="Unassembled WGS sequence"/>
</dbReference>
<dbReference type="RefSeq" id="WP_073289113.1">
    <property type="nucleotide sequence ID" value="NZ_FRCP01000015.1"/>
</dbReference>
<dbReference type="SUPFAM" id="SSF49265">
    <property type="entry name" value="Fibronectin type III"/>
    <property type="match status" value="2"/>
</dbReference>
<keyword evidence="4" id="KW-1185">Reference proteome</keyword>
<gene>
    <name evidence="3" type="ORF">SAMN02746066_02968</name>
</gene>
<sequence>MKRKKILKISILACLLCIVVSYITMPLANQGVWKAHAATSLSKSNLTIKQRTATTATLSMSKVSGAQGYSIYRATSKAGKYAHIANVASTTYKDTGRKSSSSYYYKVRAYKTVNGKKVYSSYSNVAYVSSTLKKTANVKVTNQTNGRKISWNYVSNASKYNVYRSNSLNGKYEYIGSSTTLSYTDMSADSSITYYYRVRAYRKSANIKYYGVYSSKIKSNKITFGSINGSNNGSNNESDKNADINQDNQSSSTSSNAAYTQEVLRLVNIERAKEGLSQLTTNSTIEKAAYVRSQEIKKSFSHTRPNGSSFSSILKEMGISYQAAGENIAYGQRTPEDVVNAWMNSSGHRANIMSKNYNKLGVGCYIDSNNVVYWTQIFTN</sequence>
<dbReference type="AlphaFoldDB" id="A0A1M7KYY5"/>